<dbReference type="Proteomes" id="UP001652740">
    <property type="component" value="Unplaced"/>
</dbReference>
<dbReference type="Gene3D" id="1.10.630.10">
    <property type="entry name" value="Cytochrome P450"/>
    <property type="match status" value="2"/>
</dbReference>
<keyword evidence="11 14" id="KW-0408">Iron</keyword>
<evidence type="ECO:0000256" key="12">
    <source>
        <dbReference type="ARBA" id="ARBA00023033"/>
    </source>
</evidence>
<dbReference type="InterPro" id="IPR017972">
    <property type="entry name" value="Cyt_P450_CS"/>
</dbReference>
<dbReference type="PANTHER" id="PTHR24291">
    <property type="entry name" value="CYTOCHROME P450 FAMILY 4"/>
    <property type="match status" value="1"/>
</dbReference>
<protein>
    <submittedName>
        <fullName evidence="16">Cytochrome P450 4d2-like</fullName>
    </submittedName>
</protein>
<dbReference type="InterPro" id="IPR036396">
    <property type="entry name" value="Cyt_P450_sf"/>
</dbReference>
<dbReference type="GeneID" id="113514503"/>
<evidence type="ECO:0000313" key="16">
    <source>
        <dbReference type="RefSeq" id="XP_052752779.1"/>
    </source>
</evidence>
<evidence type="ECO:0000256" key="9">
    <source>
        <dbReference type="ARBA" id="ARBA00022848"/>
    </source>
</evidence>
<comment type="cofactor">
    <cofactor evidence="1">
        <name>heme</name>
        <dbReference type="ChEBI" id="CHEBI:30413"/>
    </cofactor>
</comment>
<name>A0ABM3MN42_GALME</name>
<accession>A0ABM3MN42</accession>
<keyword evidence="13" id="KW-0472">Membrane</keyword>
<evidence type="ECO:0000256" key="11">
    <source>
        <dbReference type="ARBA" id="ARBA00023004"/>
    </source>
</evidence>
<evidence type="ECO:0000256" key="8">
    <source>
        <dbReference type="ARBA" id="ARBA00022824"/>
    </source>
</evidence>
<evidence type="ECO:0000256" key="7">
    <source>
        <dbReference type="ARBA" id="ARBA00022723"/>
    </source>
</evidence>
<gene>
    <name evidence="16" type="primary">LOC113514503</name>
</gene>
<evidence type="ECO:0000256" key="3">
    <source>
        <dbReference type="ARBA" id="ARBA00004174"/>
    </source>
</evidence>
<dbReference type="InterPro" id="IPR001128">
    <property type="entry name" value="Cyt_P450"/>
</dbReference>
<dbReference type="PANTHER" id="PTHR24291:SF189">
    <property type="entry name" value="CYTOCHROME P450 4C3-RELATED"/>
    <property type="match status" value="1"/>
</dbReference>
<evidence type="ECO:0000313" key="15">
    <source>
        <dbReference type="Proteomes" id="UP001652740"/>
    </source>
</evidence>
<evidence type="ECO:0000256" key="2">
    <source>
        <dbReference type="ARBA" id="ARBA00003690"/>
    </source>
</evidence>
<comment type="function">
    <text evidence="2">May be involved in the metabolism of insect hormones and in the breakdown of synthetic insecticides.</text>
</comment>
<dbReference type="RefSeq" id="XP_052752779.1">
    <property type="nucleotide sequence ID" value="XM_052896819.1"/>
</dbReference>
<keyword evidence="15" id="KW-1185">Reference proteome</keyword>
<dbReference type="InterPro" id="IPR002403">
    <property type="entry name" value="Cyt_P450_E_grp-IV"/>
</dbReference>
<evidence type="ECO:0000256" key="5">
    <source>
        <dbReference type="ARBA" id="ARBA00010617"/>
    </source>
</evidence>
<dbReference type="PROSITE" id="PS00086">
    <property type="entry name" value="CYTOCHROME_P450"/>
    <property type="match status" value="1"/>
</dbReference>
<evidence type="ECO:0000256" key="6">
    <source>
        <dbReference type="ARBA" id="ARBA00022617"/>
    </source>
</evidence>
<dbReference type="Pfam" id="PF00067">
    <property type="entry name" value="p450"/>
    <property type="match status" value="2"/>
</dbReference>
<keyword evidence="7 14" id="KW-0479">Metal-binding</keyword>
<reference evidence="16" key="1">
    <citation type="submission" date="2025-08" db="UniProtKB">
        <authorList>
            <consortium name="RefSeq"/>
        </authorList>
    </citation>
    <scope>IDENTIFICATION</scope>
    <source>
        <tissue evidence="16">Whole larvae</tissue>
    </source>
</reference>
<evidence type="ECO:0000256" key="13">
    <source>
        <dbReference type="ARBA" id="ARBA00023136"/>
    </source>
</evidence>
<dbReference type="PRINTS" id="PR00385">
    <property type="entry name" value="P450"/>
</dbReference>
<dbReference type="SUPFAM" id="SSF48264">
    <property type="entry name" value="Cytochrome P450"/>
    <property type="match status" value="1"/>
</dbReference>
<keyword evidence="10 14" id="KW-0560">Oxidoreductase</keyword>
<keyword evidence="9" id="KW-0492">Microsome</keyword>
<proteinExistence type="inferred from homology"/>
<keyword evidence="12 14" id="KW-0503">Monooxygenase</keyword>
<evidence type="ECO:0000256" key="10">
    <source>
        <dbReference type="ARBA" id="ARBA00023002"/>
    </source>
</evidence>
<dbReference type="InterPro" id="IPR050196">
    <property type="entry name" value="Cytochrome_P450_Monoox"/>
</dbReference>
<sequence>MKAIKKFSNDALKQGGITSVWLFSRLQVVIADPILAEVVLKNCLEKDDLLDILKIFTGGGSIFAPVKIWRSRRRKIVRVFNVRNLKEFVKIIGRQSDVMVNQLRSLTSSGSISIVKYLKKASLCTVYDLVEKNPTVVDILMKPNYAGMLSDVELCEEILVMIFAGTETMSIALSLVCVMLSKYPDEQEQVYQEIKEVFGDTNKQPTTVDLQRLKYLEAVIKETLRLYPPGPIIMRKTDKDIILPSGIKLVKGCGVVISAWGIHRNPDYWGSDVEKFRPDRFLDKPPTHPASYLPFSYGPRNCVGQQYSLLSMKTTLSTLLRYYRILPEGARVSESQNAVKDEQQLRVKYNVILNHVDNYVVELVAR</sequence>
<keyword evidence="8" id="KW-0256">Endoplasmic reticulum</keyword>
<comment type="similarity">
    <text evidence="5 14">Belongs to the cytochrome P450 family.</text>
</comment>
<keyword evidence="6 14" id="KW-0349">Heme</keyword>
<comment type="subcellular location">
    <subcellularLocation>
        <location evidence="4">Endoplasmic reticulum membrane</location>
        <topology evidence="4">Peripheral membrane protein</topology>
    </subcellularLocation>
    <subcellularLocation>
        <location evidence="3">Microsome membrane</location>
        <topology evidence="3">Peripheral membrane protein</topology>
    </subcellularLocation>
</comment>
<evidence type="ECO:0000256" key="1">
    <source>
        <dbReference type="ARBA" id="ARBA00001971"/>
    </source>
</evidence>
<dbReference type="PRINTS" id="PR00465">
    <property type="entry name" value="EP450IV"/>
</dbReference>
<evidence type="ECO:0000256" key="14">
    <source>
        <dbReference type="RuleBase" id="RU000461"/>
    </source>
</evidence>
<organism evidence="15 16">
    <name type="scientific">Galleria mellonella</name>
    <name type="common">Greater wax moth</name>
    <dbReference type="NCBI Taxonomy" id="7137"/>
    <lineage>
        <taxon>Eukaryota</taxon>
        <taxon>Metazoa</taxon>
        <taxon>Ecdysozoa</taxon>
        <taxon>Arthropoda</taxon>
        <taxon>Hexapoda</taxon>
        <taxon>Insecta</taxon>
        <taxon>Pterygota</taxon>
        <taxon>Neoptera</taxon>
        <taxon>Endopterygota</taxon>
        <taxon>Lepidoptera</taxon>
        <taxon>Glossata</taxon>
        <taxon>Ditrysia</taxon>
        <taxon>Pyraloidea</taxon>
        <taxon>Pyralidae</taxon>
        <taxon>Galleriinae</taxon>
        <taxon>Galleria</taxon>
    </lineage>
</organism>
<evidence type="ECO:0000256" key="4">
    <source>
        <dbReference type="ARBA" id="ARBA00004406"/>
    </source>
</evidence>